<evidence type="ECO:0000313" key="5">
    <source>
        <dbReference type="Proteomes" id="UP000176005"/>
    </source>
</evidence>
<dbReference type="GO" id="GO:0006355">
    <property type="term" value="P:regulation of DNA-templated transcription"/>
    <property type="evidence" value="ECO:0007669"/>
    <property type="project" value="InterPro"/>
</dbReference>
<dbReference type="InterPro" id="IPR000792">
    <property type="entry name" value="Tscrpt_reg_LuxR_C"/>
</dbReference>
<accession>A0A1E7L0E3</accession>
<dbReference type="CDD" id="cd06170">
    <property type="entry name" value="LuxR_C_like"/>
    <property type="match status" value="1"/>
</dbReference>
<dbReference type="Pfam" id="PF00196">
    <property type="entry name" value="GerE"/>
    <property type="match status" value="1"/>
</dbReference>
<dbReference type="InterPro" id="IPR041664">
    <property type="entry name" value="AAA_16"/>
</dbReference>
<dbReference type="PRINTS" id="PR00038">
    <property type="entry name" value="HTHLUXR"/>
</dbReference>
<dbReference type="InterPro" id="IPR016032">
    <property type="entry name" value="Sig_transdc_resp-reg_C-effctor"/>
</dbReference>
<gene>
    <name evidence="4" type="ORF">AN218_21195</name>
</gene>
<dbReference type="SUPFAM" id="SSF52540">
    <property type="entry name" value="P-loop containing nucleoside triphosphate hydrolases"/>
    <property type="match status" value="1"/>
</dbReference>
<evidence type="ECO:0000313" key="4">
    <source>
        <dbReference type="EMBL" id="OEV09632.1"/>
    </source>
</evidence>
<dbReference type="PANTHER" id="PTHR16305:SF35">
    <property type="entry name" value="TRANSCRIPTIONAL ACTIVATOR DOMAIN"/>
    <property type="match status" value="1"/>
</dbReference>
<evidence type="ECO:0000259" key="3">
    <source>
        <dbReference type="PROSITE" id="PS50043"/>
    </source>
</evidence>
<dbReference type="AlphaFoldDB" id="A0A1E7L0E3"/>
<evidence type="ECO:0000256" key="1">
    <source>
        <dbReference type="ARBA" id="ARBA00022741"/>
    </source>
</evidence>
<comment type="caution">
    <text evidence="4">The sequence shown here is derived from an EMBL/GenBank/DDBJ whole genome shotgun (WGS) entry which is preliminary data.</text>
</comment>
<dbReference type="PROSITE" id="PS50043">
    <property type="entry name" value="HTH_LUXR_2"/>
    <property type="match status" value="1"/>
</dbReference>
<keyword evidence="1" id="KW-0547">Nucleotide-binding</keyword>
<reference evidence="4 5" key="1">
    <citation type="journal article" date="2016" name="Front. Microbiol.">
        <title>Comparative Genomics Analysis of Streptomyces Species Reveals Their Adaptation to the Marine Environment and Their Diversity at the Genomic Level.</title>
        <authorList>
            <person name="Tian X."/>
            <person name="Zhang Z."/>
            <person name="Yang T."/>
            <person name="Chen M."/>
            <person name="Li J."/>
            <person name="Chen F."/>
            <person name="Yang J."/>
            <person name="Li W."/>
            <person name="Zhang B."/>
            <person name="Zhang Z."/>
            <person name="Wu J."/>
            <person name="Zhang C."/>
            <person name="Long L."/>
            <person name="Xiao J."/>
        </authorList>
    </citation>
    <scope>NUCLEOTIDE SEQUENCE [LARGE SCALE GENOMIC DNA]</scope>
    <source>
        <strain evidence="4 5">SCSIO 10429</strain>
    </source>
</reference>
<organism evidence="4 5">
    <name type="scientific">Streptomyces nanshensis</name>
    <dbReference type="NCBI Taxonomy" id="518642"/>
    <lineage>
        <taxon>Bacteria</taxon>
        <taxon>Bacillati</taxon>
        <taxon>Actinomycetota</taxon>
        <taxon>Actinomycetes</taxon>
        <taxon>Kitasatosporales</taxon>
        <taxon>Streptomycetaceae</taxon>
        <taxon>Streptomyces</taxon>
    </lineage>
</organism>
<protein>
    <submittedName>
        <fullName evidence="4">LuxR family transcriptional regulator</fullName>
    </submittedName>
</protein>
<dbReference type="SMART" id="SM00421">
    <property type="entry name" value="HTH_LUXR"/>
    <property type="match status" value="1"/>
</dbReference>
<dbReference type="GO" id="GO:0003677">
    <property type="term" value="F:DNA binding"/>
    <property type="evidence" value="ECO:0007669"/>
    <property type="project" value="InterPro"/>
</dbReference>
<dbReference type="Pfam" id="PF13191">
    <property type="entry name" value="AAA_16"/>
    <property type="match status" value="1"/>
</dbReference>
<dbReference type="RefSeq" id="WP_070018490.1">
    <property type="nucleotide sequence ID" value="NZ_LJGW01000355.1"/>
</dbReference>
<dbReference type="InterPro" id="IPR036388">
    <property type="entry name" value="WH-like_DNA-bd_sf"/>
</dbReference>
<keyword evidence="2" id="KW-0067">ATP-binding</keyword>
<keyword evidence="5" id="KW-1185">Reference proteome</keyword>
<dbReference type="GO" id="GO:0005737">
    <property type="term" value="C:cytoplasm"/>
    <property type="evidence" value="ECO:0007669"/>
    <property type="project" value="TreeGrafter"/>
</dbReference>
<feature type="domain" description="HTH luxR-type" evidence="3">
    <location>
        <begin position="862"/>
        <end position="927"/>
    </location>
</feature>
<dbReference type="Proteomes" id="UP000176005">
    <property type="component" value="Unassembled WGS sequence"/>
</dbReference>
<dbReference type="GO" id="GO:0004016">
    <property type="term" value="F:adenylate cyclase activity"/>
    <property type="evidence" value="ECO:0007669"/>
    <property type="project" value="TreeGrafter"/>
</dbReference>
<name>A0A1E7L0E3_9ACTN</name>
<dbReference type="Gene3D" id="1.10.10.10">
    <property type="entry name" value="Winged helix-like DNA-binding domain superfamily/Winged helix DNA-binding domain"/>
    <property type="match status" value="1"/>
</dbReference>
<dbReference type="InterPro" id="IPR027417">
    <property type="entry name" value="P-loop_NTPase"/>
</dbReference>
<sequence length="933" mass="100716">MLLERDKEMAQVDGALCAAVDGRSSMIVVTGPLGIGRSALLRGLAAGADGSDVRVLTAHAALMEQDFAFGVVRQLFDSLMTGATPEARRKLREEPDRFARSVFSGDDGTAGMDPGIDTSEATLHGLRSLLVGLCEETPLLILVDDLQWADVPSLRWLAYLAKRLRGLRIVLVCTLREGDPWSRYALVREVTECAGQTLSPTPLSLDATRVMIEEQFEEPGEEPYVRACHEVSAGNPLFLLSVLVGMAVSGYRPTAENAETARSLRPSGLRERLTGCIRAQTEPVRDLAAAIAVLGDHARPALVAQLAGLDDIGLSSALRVLYELGLLPDERTLRFTHRVVQDAVESSLTITQREDLHHSAAALLYEGGRPAEQVAAQLMAVTGQSPAWSTAVLRSAASTALRRGAPEIAARYLRRALLESTGQNAERARLLIDLATAERTFDPTASERHIAQALPMLPEVKDRAAAVQRMPPALFARPSSSMVELVRRTAEELGAPEQLDGTTRETALCLEARLRHYAQEDPAALSSSTERLRELGGEPPLDSGAERELAAVLLCSATFAGRLSASAASRMAGRILEREPADEARVHTTVPLAAITLLAADSVHDVETWLTPEKHPRRPVSASDEALLLAQRAMVHISRGRPAWAREHAERALRLTAPYWYEAPSVVLAAVALELGDMPLSEEILAGAGSRTPTGLALTSVLRILQASVHAQRGMRARALEDLLACGRQLESRGWHNSAVFPWRPRAIGLYERLGDELSAMVLADEEHSWAAAWGAPAVLGRALRLKGRLHGDRGIPMLRKAVEVLRSSRNELELARTLVLLGGRLGSRPEAEAALREGGELAAACGAPWLAKRAEDGLGAAPSQNNALTRSERKVVSLAGEGLTNQEIAKTLGVSLRAVEKHLTNSYRKIGVSGRAELAKVLRTSEFTHLRP</sequence>
<proteinExistence type="predicted"/>
<dbReference type="SUPFAM" id="SSF46894">
    <property type="entry name" value="C-terminal effector domain of the bipartite response regulators"/>
    <property type="match status" value="1"/>
</dbReference>
<evidence type="ECO:0000256" key="2">
    <source>
        <dbReference type="ARBA" id="ARBA00022840"/>
    </source>
</evidence>
<dbReference type="GO" id="GO:0005524">
    <property type="term" value="F:ATP binding"/>
    <property type="evidence" value="ECO:0007669"/>
    <property type="project" value="UniProtKB-KW"/>
</dbReference>
<dbReference type="EMBL" id="LJGW01000355">
    <property type="protein sequence ID" value="OEV09632.1"/>
    <property type="molecule type" value="Genomic_DNA"/>
</dbReference>
<dbReference type="PANTHER" id="PTHR16305">
    <property type="entry name" value="TESTICULAR SOLUBLE ADENYLYL CYCLASE"/>
    <property type="match status" value="1"/>
</dbReference>
<dbReference type="PATRIC" id="fig|518642.10.peg.5072"/>